<sequence length="409" mass="45721">MWIPRYIAVWAYAVKTLERADSNQIAADMSEEMVSKKIRLLSFQSGDMLGGTELNNYRIISGMDRDRFEVDICFLDNEGPLTPLYRDLGFRVFHLFAGGKLQISSCLRLARILRCRHYDILHIFGLRANLIGRIVGRICGVRYIVTGQRNIDAWRKRRHTLADYVTSPFVSVYISNSYAGVEILRARERISPEKILVIHNGIDWSQFSASSSTGLLRRTLGLSPDVPVIVCVGELRDAKGHAYLLEAVARLRFAGKEFHVWLVGDGPLRQAIQHQIRDLRLDRTVTLLGIREDVSDILSESDIFCLASLWEGLPTCVMEAMSSALPVVATTVGGVPELVCDGETGLLVPPRNPSALAEALTKLLDAPRLRAAFGEAGRSVVKRHFGLTDKIRDLEKVYEGLLSTEARIM</sequence>
<dbReference type="STRING" id="671143.DAMO_0205"/>
<accession>D5MIF9</accession>
<dbReference type="EMBL" id="FP565575">
    <property type="protein sequence ID" value="CBE67309.1"/>
    <property type="molecule type" value="Genomic_DNA"/>
</dbReference>
<evidence type="ECO:0000259" key="1">
    <source>
        <dbReference type="Pfam" id="PF13439"/>
    </source>
</evidence>
<dbReference type="HOGENOM" id="CLU_009583_0_3_0"/>
<dbReference type="InterPro" id="IPR028098">
    <property type="entry name" value="Glyco_trans_4-like_N"/>
</dbReference>
<dbReference type="AlphaFoldDB" id="D5MIF9"/>
<organism evidence="2 3">
    <name type="scientific">Methylomirabilis oxygeniifera</name>
    <dbReference type="NCBI Taxonomy" id="671143"/>
    <lineage>
        <taxon>Bacteria</taxon>
        <taxon>Candidatus Methylomirabilota</taxon>
        <taxon>Candidatus Methylomirabilia</taxon>
        <taxon>Candidatus Methylomirabilales</taxon>
        <taxon>Candidatus Methylomirabilaceae</taxon>
        <taxon>Candidatus Methylomirabilis</taxon>
    </lineage>
</organism>
<dbReference type="eggNOG" id="COG0438">
    <property type="taxonomic scope" value="Bacteria"/>
</dbReference>
<dbReference type="PANTHER" id="PTHR12526:SF636">
    <property type="entry name" value="BLL3647 PROTEIN"/>
    <property type="match status" value="1"/>
</dbReference>
<dbReference type="GO" id="GO:0016757">
    <property type="term" value="F:glycosyltransferase activity"/>
    <property type="evidence" value="ECO:0007669"/>
    <property type="project" value="TreeGrafter"/>
</dbReference>
<proteinExistence type="predicted"/>
<dbReference type="Pfam" id="PF13439">
    <property type="entry name" value="Glyco_transf_4"/>
    <property type="match status" value="1"/>
</dbReference>
<feature type="domain" description="Glycosyltransferase subfamily 4-like N-terminal" evidence="1">
    <location>
        <begin position="50"/>
        <end position="203"/>
    </location>
</feature>
<reference evidence="2 3" key="1">
    <citation type="journal article" date="2010" name="Nature">
        <title>Nitrite-driven anaerobic methane oxidation by oxygenic bacteria.</title>
        <authorList>
            <person name="Ettwig K.F."/>
            <person name="Butler M.K."/>
            <person name="Le Paslier D."/>
            <person name="Pelletier E."/>
            <person name="Mangenot S."/>
            <person name="Kuypers M.M.M."/>
            <person name="Schreiber F."/>
            <person name="Dutilh B.E."/>
            <person name="Zedelius J."/>
            <person name="de Beer D."/>
            <person name="Gloerich J."/>
            <person name="Wessels H.J.C.T."/>
            <person name="van Allen T."/>
            <person name="Luesken F."/>
            <person name="Wu M."/>
            <person name="van de Pas-Schoonen K.T."/>
            <person name="Op den Camp H.J.M."/>
            <person name="Janssen-Megens E.M."/>
            <person name="Francoijs K-J."/>
            <person name="Stunnenberg H."/>
            <person name="Weissenbach J."/>
            <person name="Jetten M.S.M."/>
            <person name="Strous M."/>
        </authorList>
    </citation>
    <scope>NUCLEOTIDE SEQUENCE [LARGE SCALE GENOMIC DNA]</scope>
</reference>
<evidence type="ECO:0000313" key="2">
    <source>
        <dbReference type="EMBL" id="CBE67309.1"/>
    </source>
</evidence>
<dbReference type="PANTHER" id="PTHR12526">
    <property type="entry name" value="GLYCOSYLTRANSFERASE"/>
    <property type="match status" value="1"/>
</dbReference>
<evidence type="ECO:0000313" key="3">
    <source>
        <dbReference type="Proteomes" id="UP000006898"/>
    </source>
</evidence>
<dbReference type="Gene3D" id="3.40.50.2000">
    <property type="entry name" value="Glycogen Phosphorylase B"/>
    <property type="match status" value="2"/>
</dbReference>
<protein>
    <submittedName>
        <fullName evidence="2">Putative Glycosyl transferase, group 1</fullName>
    </submittedName>
</protein>
<dbReference type="Proteomes" id="UP000006898">
    <property type="component" value="Chromosome"/>
</dbReference>
<gene>
    <name evidence="2" type="ORF">DAMO_0205</name>
</gene>
<dbReference type="SUPFAM" id="SSF53756">
    <property type="entry name" value="UDP-Glycosyltransferase/glycogen phosphorylase"/>
    <property type="match status" value="1"/>
</dbReference>
<name>D5MIF9_METO1</name>
<dbReference type="Pfam" id="PF13692">
    <property type="entry name" value="Glyco_trans_1_4"/>
    <property type="match status" value="1"/>
</dbReference>
<dbReference type="CAZy" id="GT4">
    <property type="family name" value="Glycosyltransferase Family 4"/>
</dbReference>
<keyword evidence="2" id="KW-0808">Transferase</keyword>
<dbReference type="KEGG" id="mox:DAMO_0205"/>